<keyword evidence="4" id="KW-1185">Reference proteome</keyword>
<keyword evidence="1" id="KW-0732">Signal</keyword>
<feature type="chain" id="PRO_5019306723" evidence="1">
    <location>
        <begin position="41"/>
        <end position="144"/>
    </location>
</feature>
<evidence type="ECO:0000259" key="2">
    <source>
        <dbReference type="Pfam" id="PF01471"/>
    </source>
</evidence>
<proteinExistence type="predicted"/>
<sequence length="144" mass="15615">MPQSPQRKGRVMQWRQAGRGATIGVLAAGMLAVSATAAFADIVRGNNGQAVWCVQHVVHTYNGISVGPKGEDSDFGGNTERGVKTYQRRMGVDDDGRVGPITGHVMFQDVNNVRRIARQTGETDLFNDTGRWLNLCPPASSVFQ</sequence>
<dbReference type="InterPro" id="IPR036365">
    <property type="entry name" value="PGBD-like_sf"/>
</dbReference>
<feature type="domain" description="Peptidoglycan binding-like" evidence="2">
    <location>
        <begin position="69"/>
        <end position="102"/>
    </location>
</feature>
<comment type="caution">
    <text evidence="3">The sequence shown here is derived from an EMBL/GenBank/DDBJ whole genome shotgun (WGS) entry which is preliminary data.</text>
</comment>
<gene>
    <name evidence="3" type="ORF">DMA12_08550</name>
</gene>
<dbReference type="EMBL" id="QHHU01000010">
    <property type="protein sequence ID" value="RSM47278.1"/>
    <property type="molecule type" value="Genomic_DNA"/>
</dbReference>
<evidence type="ECO:0000313" key="3">
    <source>
        <dbReference type="EMBL" id="RSM47278.1"/>
    </source>
</evidence>
<feature type="signal peptide" evidence="1">
    <location>
        <begin position="1"/>
        <end position="40"/>
    </location>
</feature>
<accession>A0A428WW25</accession>
<name>A0A428WW25_AMYBA</name>
<dbReference type="InterPro" id="IPR002477">
    <property type="entry name" value="Peptidoglycan-bd-like"/>
</dbReference>
<dbReference type="Proteomes" id="UP000286716">
    <property type="component" value="Unassembled WGS sequence"/>
</dbReference>
<dbReference type="AlphaFoldDB" id="A0A428WW25"/>
<dbReference type="SUPFAM" id="SSF47090">
    <property type="entry name" value="PGBD-like"/>
    <property type="match status" value="1"/>
</dbReference>
<reference evidence="3 4" key="1">
    <citation type="submission" date="2018-05" db="EMBL/GenBank/DDBJ databases">
        <title>Evolution of GPA BGCs.</title>
        <authorList>
            <person name="Waglechner N."/>
            <person name="Wright G.D."/>
        </authorList>
    </citation>
    <scope>NUCLEOTIDE SEQUENCE [LARGE SCALE GENOMIC DNA]</scope>
    <source>
        <strain evidence="3 4">DSM 5908</strain>
    </source>
</reference>
<dbReference type="InterPro" id="IPR036366">
    <property type="entry name" value="PGBDSf"/>
</dbReference>
<dbReference type="Gene3D" id="1.10.101.10">
    <property type="entry name" value="PGBD-like superfamily/PGBD"/>
    <property type="match status" value="1"/>
</dbReference>
<organism evidence="3 4">
    <name type="scientific">Amycolatopsis balhimycina DSM 5908</name>
    <dbReference type="NCBI Taxonomy" id="1081091"/>
    <lineage>
        <taxon>Bacteria</taxon>
        <taxon>Bacillati</taxon>
        <taxon>Actinomycetota</taxon>
        <taxon>Actinomycetes</taxon>
        <taxon>Pseudonocardiales</taxon>
        <taxon>Pseudonocardiaceae</taxon>
        <taxon>Amycolatopsis</taxon>
    </lineage>
</organism>
<evidence type="ECO:0000256" key="1">
    <source>
        <dbReference type="SAM" id="SignalP"/>
    </source>
</evidence>
<protein>
    <submittedName>
        <fullName evidence="3">Peptidoglycan-binding protein</fullName>
    </submittedName>
</protein>
<evidence type="ECO:0000313" key="4">
    <source>
        <dbReference type="Proteomes" id="UP000286716"/>
    </source>
</evidence>
<dbReference type="Pfam" id="PF01471">
    <property type="entry name" value="PG_binding_1"/>
    <property type="match status" value="1"/>
</dbReference>
<dbReference type="OrthoDB" id="3828307at2"/>